<evidence type="ECO:0000313" key="1">
    <source>
        <dbReference type="EMBL" id="EBS0563289.1"/>
    </source>
</evidence>
<proteinExistence type="predicted"/>
<gene>
    <name evidence="1" type="ORF">DTU56_09180</name>
</gene>
<comment type="caution">
    <text evidence="1">The sequence shown here is derived from an EMBL/GenBank/DDBJ whole genome shotgun (WGS) entry which is preliminary data.</text>
</comment>
<organism evidence="1">
    <name type="scientific">Salmonella muenchen</name>
    <dbReference type="NCBI Taxonomy" id="596"/>
    <lineage>
        <taxon>Bacteria</taxon>
        <taxon>Pseudomonadati</taxon>
        <taxon>Pseudomonadota</taxon>
        <taxon>Gammaproteobacteria</taxon>
        <taxon>Enterobacterales</taxon>
        <taxon>Enterobacteriaceae</taxon>
        <taxon>Salmonella</taxon>
    </lineage>
</organism>
<sequence length="346" mass="39654">MQFATVEELQSFLASSSINERMNWAREMLINNDGWLTFTVPNLIDIGDDLVAANCRSWGGKQKRVARLTFTRHDSFLWSDIVYNRALRQTSDSYFSSMYRNAAETFRHATDASIIEIVYIVARKLMDTKEEYNMVYEFRDCADKLFAHFELPRKPDQRRSIQAILLLARMFPGREIKVGDFEWQKQFSELLPEDSAPAKLLRTQMEDGIAWQQTGSSHSETGLIFSYTTLGLSAGNRSEIRIIFENCNRSHPDTFSNLLDAGTNIQRELLGGITDILKRECVYYGVDVQNVQRDIRLYLREKGYKLDVGATTTMSMPLAGSVFPQAVQVFKVDLTHESLHDKPVEA</sequence>
<dbReference type="EMBL" id="AAGUDP010000006">
    <property type="protein sequence ID" value="EBS0563289.1"/>
    <property type="molecule type" value="Genomic_DNA"/>
</dbReference>
<dbReference type="AlphaFoldDB" id="A0A5U8XK59"/>
<reference evidence="1" key="1">
    <citation type="submission" date="2018-07" db="EMBL/GenBank/DDBJ databases">
        <authorList>
            <person name="Ashton P.M."/>
            <person name="Dallman T."/>
            <person name="Nair S."/>
            <person name="De Pinna E."/>
            <person name="Peters T."/>
            <person name="Grant K."/>
        </authorList>
    </citation>
    <scope>NUCLEOTIDE SEQUENCE</scope>
    <source>
        <strain evidence="1">142535</strain>
    </source>
</reference>
<name>A0A5U8XK59_SALMU</name>
<protein>
    <submittedName>
        <fullName evidence="1">Uncharacterized protein</fullName>
    </submittedName>
</protein>
<accession>A0A5U8XK59</accession>